<gene>
    <name evidence="1" type="ORF">hbim_00066</name>
</gene>
<dbReference type="Proteomes" id="UP001241092">
    <property type="component" value="Chromosome"/>
</dbReference>
<organism evidence="1 2">
    <name type="scientific">Mycolicibacterium mageritense</name>
    <name type="common">Mycobacterium mageritense</name>
    <dbReference type="NCBI Taxonomy" id="53462"/>
    <lineage>
        <taxon>Bacteria</taxon>
        <taxon>Bacillati</taxon>
        <taxon>Actinomycetota</taxon>
        <taxon>Actinomycetes</taxon>
        <taxon>Mycobacteriales</taxon>
        <taxon>Mycobacteriaceae</taxon>
        <taxon>Mycolicibacterium</taxon>
    </lineage>
</organism>
<name>A0AAI8XKU7_MYCME</name>
<proteinExistence type="predicted"/>
<accession>A0AAI8XKU7</accession>
<evidence type="ECO:0008006" key="3">
    <source>
        <dbReference type="Google" id="ProtNLM"/>
    </source>
</evidence>
<evidence type="ECO:0000313" key="1">
    <source>
        <dbReference type="EMBL" id="BDY26155.1"/>
    </source>
</evidence>
<sequence length="84" mass="8155">MVKTCNSRSTGVKLLAAAVGGAATLTLGVLGLSAGSPTAVTASSHNMNIGQTTTETTPPTAPAVSMAVPGIKGYTPPSGFATTH</sequence>
<evidence type="ECO:0000313" key="2">
    <source>
        <dbReference type="Proteomes" id="UP001241092"/>
    </source>
</evidence>
<dbReference type="AlphaFoldDB" id="A0AAI8XKU7"/>
<dbReference type="EMBL" id="AP027452">
    <property type="protein sequence ID" value="BDY26155.1"/>
    <property type="molecule type" value="Genomic_DNA"/>
</dbReference>
<reference evidence="1" key="1">
    <citation type="submission" date="2023-03" db="EMBL/GenBank/DDBJ databases">
        <title>Draft genome sequence of a Mycolicibacterium mageritense strain H4_3_1 isolated from a hybrid biological-inorganic system reactor.</title>
        <authorList>
            <person name="Feng X."/>
            <person name="Kazama D."/>
            <person name="Sato K."/>
            <person name="Kobayashi H."/>
        </authorList>
    </citation>
    <scope>NUCLEOTIDE SEQUENCE</scope>
    <source>
        <strain evidence="1">H4_3_1</strain>
    </source>
</reference>
<protein>
    <recommendedName>
        <fullName evidence="3">DUF2613 family protein</fullName>
    </recommendedName>
</protein>